<proteinExistence type="inferred from homology"/>
<dbReference type="InterPro" id="IPR036724">
    <property type="entry name" value="Cobalamin-bd_sf"/>
</dbReference>
<evidence type="ECO:0000313" key="8">
    <source>
        <dbReference type="Proteomes" id="UP001165287"/>
    </source>
</evidence>
<organism evidence="7 8">
    <name type="scientific">Metabacillus rhizolycopersici</name>
    <dbReference type="NCBI Taxonomy" id="2875709"/>
    <lineage>
        <taxon>Bacteria</taxon>
        <taxon>Bacillati</taxon>
        <taxon>Bacillota</taxon>
        <taxon>Bacilli</taxon>
        <taxon>Bacillales</taxon>
        <taxon>Bacillaceae</taxon>
        <taxon>Metabacillus</taxon>
    </lineage>
</organism>
<dbReference type="Proteomes" id="UP001165287">
    <property type="component" value="Unassembled WGS sequence"/>
</dbReference>
<comment type="similarity">
    <text evidence="2">Belongs to the methylmalonyl-CoA mutase family.</text>
</comment>
<evidence type="ECO:0000256" key="4">
    <source>
        <dbReference type="ARBA" id="ARBA00023235"/>
    </source>
</evidence>
<accession>A0ABS7UQ92</accession>
<keyword evidence="8" id="KW-1185">Reference proteome</keyword>
<dbReference type="Pfam" id="PF01642">
    <property type="entry name" value="MM_CoA_mutase"/>
    <property type="match status" value="1"/>
</dbReference>
<keyword evidence="3" id="KW-0846">Cobalamin</keyword>
<keyword evidence="4" id="KW-0413">Isomerase</keyword>
<evidence type="ECO:0000313" key="7">
    <source>
        <dbReference type="EMBL" id="MBZ5750473.1"/>
    </source>
</evidence>
<dbReference type="InterPro" id="IPR016176">
    <property type="entry name" value="Cbl-dep_enz_cat"/>
</dbReference>
<dbReference type="SUPFAM" id="SSF51703">
    <property type="entry name" value="Cobalamin (vitamin B12)-dependent enzymes"/>
    <property type="match status" value="1"/>
</dbReference>
<dbReference type="Gene3D" id="3.20.20.240">
    <property type="entry name" value="Methylmalonyl-CoA mutase"/>
    <property type="match status" value="1"/>
</dbReference>
<reference evidence="7" key="1">
    <citation type="submission" date="2024-05" db="EMBL/GenBank/DDBJ databases">
        <title>Metabacillus sp. nov., isolated from the rhizosphere soil of tomato plants.</title>
        <authorList>
            <person name="Ma R."/>
        </authorList>
    </citation>
    <scope>NUCLEOTIDE SEQUENCE</scope>
    <source>
        <strain evidence="7">DBTR6</strain>
    </source>
</reference>
<name>A0ABS7UQ92_9BACI</name>
<dbReference type="InterPro" id="IPR006099">
    <property type="entry name" value="MeMalonylCoA_mutase_a/b_cat"/>
</dbReference>
<dbReference type="Gene3D" id="3.40.50.280">
    <property type="entry name" value="Cobalamin-binding domain"/>
    <property type="match status" value="1"/>
</dbReference>
<dbReference type="PANTHER" id="PTHR48101:SF1">
    <property type="entry name" value="METHYLMALONYL-COA MUTASE, LARGE SUBUNIT"/>
    <property type="match status" value="1"/>
</dbReference>
<gene>
    <name evidence="7" type="ORF">K9V48_09485</name>
</gene>
<feature type="domain" description="Methylmalonyl-CoA mutase alpha/beta chain catalytic" evidence="6">
    <location>
        <begin position="107"/>
        <end position="463"/>
    </location>
</feature>
<dbReference type="SUPFAM" id="SSF52242">
    <property type="entry name" value="Cobalamin (vitamin B12)-binding domain"/>
    <property type="match status" value="1"/>
</dbReference>
<keyword evidence="5" id="KW-0170">Cobalt</keyword>
<evidence type="ECO:0000256" key="2">
    <source>
        <dbReference type="ARBA" id="ARBA00008465"/>
    </source>
</evidence>
<evidence type="ECO:0000256" key="3">
    <source>
        <dbReference type="ARBA" id="ARBA00022628"/>
    </source>
</evidence>
<dbReference type="RefSeq" id="WP_224138643.1">
    <property type="nucleotide sequence ID" value="NZ_JAIQUM010000015.1"/>
</dbReference>
<evidence type="ECO:0000256" key="5">
    <source>
        <dbReference type="ARBA" id="ARBA00023285"/>
    </source>
</evidence>
<dbReference type="PANTHER" id="PTHR48101">
    <property type="entry name" value="METHYLMALONYL-COA MUTASE, MITOCHONDRIAL-RELATED"/>
    <property type="match status" value="1"/>
</dbReference>
<sequence>MGEEQDMIRAKGQWNDWKAEAEKALKGKSVEFLNSATYEGITLKPLYTEVDSDLRQHFSGNDHRATNDWIISQALFAEDSKRLSEKIVAAKKRGQHSFYLKNFSFLKSKQDAKLAFQQIDWEQDSIFFDIGEELGIISLFLHERLEKNELQTLKGTLGFDPYESLLRNGKSTISLQTQLDYLADTIKWCQVNKCHVRCLLIQGSLYHEAGAHSLQELIYTFSHALDIVNELLNRGISIDVIAKNISFSFAVGSVYFMEIAKLRAAKQIWASLIHALGGSEPSQKIYLHTMNSTFNKTRNDVHVNLLRTTTEGFSAAVAGADELTILPFDSVLSDSGEIGERIARNSQFILKEESLLSKVVDPAGGSFYVEALTTELAERAWKEIQEIDEKGGFLNELIAGIPQKKLGIILEKRRADLNHRNKIIIGTTAFANLSEQVTEIKEVKMKEKNRQQVKPVDSFQDALLAVREKADLPMIKSMGEEKELQIQPLKQSRLVEHFEQLRTDAQNYFQKKGHHPKAIVISFGCLKDYKPSLDFVTGILATGGVTVEAIPYDQFQSISNEEVIIFCGKDEDYKSIHSSLITKLKTANKKVHLYIYRNGHEEKIKEFGFEGFLSPNMNAYTFLVTLHHKLGVRN</sequence>
<comment type="caution">
    <text evidence="7">The sequence shown here is derived from an EMBL/GenBank/DDBJ whole genome shotgun (WGS) entry which is preliminary data.</text>
</comment>
<evidence type="ECO:0000259" key="6">
    <source>
        <dbReference type="Pfam" id="PF01642"/>
    </source>
</evidence>
<comment type="cofactor">
    <cofactor evidence="1">
        <name>adenosylcob(III)alamin</name>
        <dbReference type="ChEBI" id="CHEBI:18408"/>
    </cofactor>
</comment>
<dbReference type="EMBL" id="JAIQUM010000015">
    <property type="protein sequence ID" value="MBZ5750473.1"/>
    <property type="molecule type" value="Genomic_DNA"/>
</dbReference>
<protein>
    <submittedName>
        <fullName evidence="7">Methylmalonyl-CoA mutase family protein</fullName>
    </submittedName>
</protein>
<evidence type="ECO:0000256" key="1">
    <source>
        <dbReference type="ARBA" id="ARBA00001922"/>
    </source>
</evidence>